<dbReference type="EMBL" id="CP049887">
    <property type="protein sequence ID" value="QIL48397.1"/>
    <property type="molecule type" value="Genomic_DNA"/>
</dbReference>
<feature type="domain" description="WxL" evidence="2">
    <location>
        <begin position="36"/>
        <end position="301"/>
    </location>
</feature>
<feature type="chain" id="PRO_5026252077" evidence="1">
    <location>
        <begin position="27"/>
        <end position="305"/>
    </location>
</feature>
<evidence type="ECO:0000256" key="1">
    <source>
        <dbReference type="SAM" id="SignalP"/>
    </source>
</evidence>
<reference evidence="3 4" key="1">
    <citation type="submission" date="2020-03" db="EMBL/GenBank/DDBJ databases">
        <title>Vagococcus sp. nov., isolated from beetles.</title>
        <authorList>
            <person name="Hyun D.-W."/>
            <person name="Bae J.-W."/>
        </authorList>
    </citation>
    <scope>NUCLEOTIDE SEQUENCE [LARGE SCALE GENOMIC DNA]</scope>
    <source>
        <strain evidence="3 4">HDW17B</strain>
    </source>
</reference>
<dbReference type="Pfam" id="PF13731">
    <property type="entry name" value="WxL"/>
    <property type="match status" value="1"/>
</dbReference>
<evidence type="ECO:0000313" key="3">
    <source>
        <dbReference type="EMBL" id="QIL48397.1"/>
    </source>
</evidence>
<evidence type="ECO:0000259" key="2">
    <source>
        <dbReference type="Pfam" id="PF13731"/>
    </source>
</evidence>
<dbReference type="InterPro" id="IPR027994">
    <property type="entry name" value="WxL_dom"/>
</dbReference>
<organism evidence="3 4">
    <name type="scientific">Vagococcus hydrophili</name>
    <dbReference type="NCBI Taxonomy" id="2714947"/>
    <lineage>
        <taxon>Bacteria</taxon>
        <taxon>Bacillati</taxon>
        <taxon>Bacillota</taxon>
        <taxon>Bacilli</taxon>
        <taxon>Lactobacillales</taxon>
        <taxon>Enterococcaceae</taxon>
        <taxon>Vagococcus</taxon>
    </lineage>
</organism>
<dbReference type="RefSeq" id="WP_166034544.1">
    <property type="nucleotide sequence ID" value="NZ_CP049887.1"/>
</dbReference>
<proteinExistence type="predicted"/>
<gene>
    <name evidence="3" type="ORF">G7082_07770</name>
</gene>
<evidence type="ECO:0000313" key="4">
    <source>
        <dbReference type="Proteomes" id="UP000501747"/>
    </source>
</evidence>
<accession>A0A6G8ATS8</accession>
<keyword evidence="1" id="KW-0732">Signal</keyword>
<protein>
    <submittedName>
        <fullName evidence="3">WxL domain-containing protein</fullName>
    </submittedName>
</protein>
<keyword evidence="4" id="KW-1185">Reference proteome</keyword>
<dbReference type="KEGG" id="vhy:G7082_07770"/>
<dbReference type="AlphaFoldDB" id="A0A6G8ATS8"/>
<name>A0A6G8ATS8_9ENTE</name>
<dbReference type="Proteomes" id="UP000501747">
    <property type="component" value="Chromosome"/>
</dbReference>
<feature type="signal peptide" evidence="1">
    <location>
        <begin position="1"/>
        <end position="26"/>
    </location>
</feature>
<sequence length="305" mass="32982">MKKVFLYGALLGTTVGVFGGITTAFAEAPAVDYETPTKANSDAKIKFIDGGDPEIVDPIDPTKVVDPVDPVNPNRGDLMIQYVSNFDFGVRKRVTSKELTANAKAVKVVPKGEKKEDVSKQYEVMPFVSTLDMRPEREGGWNLQVNQGEFTFKKDGKNIPIKGAEMIFTNTNYADYINGGGAQPNAPQIVDKATSKLDYDLKGTNYTQYLDGLGNGLKITGTNTPVAFADASKTDQGVGSYSLALGNKLVDDAKDQTSKQIADKEPAEVYKSTNGVTFRMPKQTAVGTDSEYHATVTWTLAPGIK</sequence>